<proteinExistence type="predicted"/>
<dbReference type="RefSeq" id="WP_367774193.1">
    <property type="nucleotide sequence ID" value="NZ_JBFNXR010000048.1"/>
</dbReference>
<evidence type="ECO:0000313" key="2">
    <source>
        <dbReference type="Proteomes" id="UP001556118"/>
    </source>
</evidence>
<dbReference type="Gene3D" id="3.10.450.160">
    <property type="entry name" value="inner membrane protein cigr"/>
    <property type="match status" value="1"/>
</dbReference>
<accession>A0ABV3RCL5</accession>
<organism evidence="1 2">
    <name type="scientific">Novosphingobium rhizovicinum</name>
    <dbReference type="NCBI Taxonomy" id="3228928"/>
    <lineage>
        <taxon>Bacteria</taxon>
        <taxon>Pseudomonadati</taxon>
        <taxon>Pseudomonadota</taxon>
        <taxon>Alphaproteobacteria</taxon>
        <taxon>Sphingomonadales</taxon>
        <taxon>Sphingomonadaceae</taxon>
        <taxon>Novosphingobium</taxon>
    </lineage>
</organism>
<name>A0ABV3RCL5_9SPHN</name>
<dbReference type="Pfam" id="PF11776">
    <property type="entry name" value="RcnB"/>
    <property type="match status" value="1"/>
</dbReference>
<comment type="caution">
    <text evidence="1">The sequence shown here is derived from an EMBL/GenBank/DDBJ whole genome shotgun (WGS) entry which is preliminary data.</text>
</comment>
<dbReference type="EMBL" id="JBFNXR010000048">
    <property type="protein sequence ID" value="MEW9855846.1"/>
    <property type="molecule type" value="Genomic_DNA"/>
</dbReference>
<evidence type="ECO:0000313" key="1">
    <source>
        <dbReference type="EMBL" id="MEW9855846.1"/>
    </source>
</evidence>
<reference evidence="1 2" key="1">
    <citation type="submission" date="2024-06" db="EMBL/GenBank/DDBJ databases">
        <title>Novosphingobium rhizovicinus M1R2S20.</title>
        <authorList>
            <person name="Sun J.-Q."/>
        </authorList>
    </citation>
    <scope>NUCLEOTIDE SEQUENCE [LARGE SCALE GENOMIC DNA]</scope>
    <source>
        <strain evidence="1 2">M1R2S20</strain>
    </source>
</reference>
<dbReference type="Proteomes" id="UP001556118">
    <property type="component" value="Unassembled WGS sequence"/>
</dbReference>
<protein>
    <submittedName>
        <fullName evidence="1">RcnB family protein</fullName>
    </submittedName>
</protein>
<sequence length="55" mass="6851">MGAFFYGQRYWISDPWSYRLPDVYGPYRWVRYYDDVLLVDIYSGRVVDVVHDFFW</sequence>
<dbReference type="InterPro" id="IPR024572">
    <property type="entry name" value="RcnB"/>
</dbReference>
<gene>
    <name evidence="1" type="ORF">ABUH87_11920</name>
</gene>
<keyword evidence="2" id="KW-1185">Reference proteome</keyword>